<keyword evidence="4" id="KW-1185">Reference proteome</keyword>
<dbReference type="PROSITE" id="PS50983">
    <property type="entry name" value="FE_B12_PBP"/>
    <property type="match status" value="1"/>
</dbReference>
<proteinExistence type="predicted"/>
<dbReference type="Pfam" id="PF01497">
    <property type="entry name" value="Peripla_BP_2"/>
    <property type="match status" value="1"/>
</dbReference>
<dbReference type="PANTHER" id="PTHR30535">
    <property type="entry name" value="VITAMIN B12-BINDING PROTEIN"/>
    <property type="match status" value="1"/>
</dbReference>
<dbReference type="InterPro" id="IPR002491">
    <property type="entry name" value="ABC_transptr_periplasmic_BD"/>
</dbReference>
<dbReference type="Gene3D" id="3.40.50.1980">
    <property type="entry name" value="Nitrogenase molybdenum iron protein domain"/>
    <property type="match status" value="2"/>
</dbReference>
<feature type="chain" id="PRO_5045268282" evidence="1">
    <location>
        <begin position="17"/>
        <end position="371"/>
    </location>
</feature>
<dbReference type="Proteomes" id="UP001063228">
    <property type="component" value="Chromosome"/>
</dbReference>
<name>A0ABY6FM40_9PSED</name>
<evidence type="ECO:0000313" key="3">
    <source>
        <dbReference type="EMBL" id="UXZ99030.1"/>
    </source>
</evidence>
<accession>A0ABY6FM40</accession>
<reference evidence="3" key="1">
    <citation type="submission" date="2021-08" db="EMBL/GenBank/DDBJ databases">
        <title>Complete genome sequence of Pseudomonas phytophila.</title>
        <authorList>
            <person name="Weir B.S."/>
            <person name="Templeton M.D."/>
            <person name="Arshed S."/>
            <person name="Andersen M.T."/>
            <person name="Jayaraman J."/>
        </authorList>
    </citation>
    <scope>NUCLEOTIDE SEQUENCE</scope>
    <source>
        <strain evidence="3">ICMP 23753</strain>
    </source>
</reference>
<feature type="signal peptide" evidence="1">
    <location>
        <begin position="1"/>
        <end position="16"/>
    </location>
</feature>
<dbReference type="SUPFAM" id="SSF53807">
    <property type="entry name" value="Helical backbone' metal receptor"/>
    <property type="match status" value="1"/>
</dbReference>
<dbReference type="RefSeq" id="WP_263272182.1">
    <property type="nucleotide sequence ID" value="NZ_CP081201.1"/>
</dbReference>
<evidence type="ECO:0000313" key="4">
    <source>
        <dbReference type="Proteomes" id="UP001063228"/>
    </source>
</evidence>
<feature type="domain" description="Fe/B12 periplasmic-binding" evidence="2">
    <location>
        <begin position="39"/>
        <end position="339"/>
    </location>
</feature>
<dbReference type="InterPro" id="IPR050902">
    <property type="entry name" value="ABC_Transporter_SBP"/>
</dbReference>
<evidence type="ECO:0000259" key="2">
    <source>
        <dbReference type="PROSITE" id="PS50983"/>
    </source>
</evidence>
<evidence type="ECO:0000256" key="1">
    <source>
        <dbReference type="SAM" id="SignalP"/>
    </source>
</evidence>
<keyword evidence="1" id="KW-0732">Signal</keyword>
<protein>
    <submittedName>
        <fullName evidence="3">ABC transporter substrate-binding protein</fullName>
    </submittedName>
</protein>
<organism evidence="3 4">
    <name type="scientific">Pseudomonas phytophila</name>
    <dbReference type="NCBI Taxonomy" id="2867264"/>
    <lineage>
        <taxon>Bacteria</taxon>
        <taxon>Pseudomonadati</taxon>
        <taxon>Pseudomonadota</taxon>
        <taxon>Gammaproteobacteria</taxon>
        <taxon>Pseudomonadales</taxon>
        <taxon>Pseudomonadaceae</taxon>
        <taxon>Pseudomonas</taxon>
    </lineage>
</organism>
<dbReference type="PANTHER" id="PTHR30535:SF34">
    <property type="entry name" value="MOLYBDATE-BINDING PROTEIN MOLA"/>
    <property type="match status" value="1"/>
</dbReference>
<sequence length="371" mass="41003">MRTLGLLFLLCSAAQAANYPLTIIDLAGRSVTLSHSPQRIVLQDSNTLLSLALLERENPLARVIAWDNNLASSDPGLWNVVSQRWPHATQIKDLDFPDTGQLDIESLLRTHPELVIARLSGRAAIENTVLNSVLERLDIPLIYVDNELDPLVNVPRSLELLGRVLGEEDNAKAYLQVYGRQLEELREKTAGLPAPKVFVEARAGQAGSGGCCHTQAHAGWGLLIEDIGAINLGSRYLRSESADVALETLILSKPDVYLMTGTQRLRNGVTAIPFGYGANTERINSEMQRLMSRPGFAATAKSPKSCVQGLNHQFYNSVFNIVGAQWLAKIFWPEQFADLDPDAEYRTLIREFTSLPDLPFVFHEQVCFGSL</sequence>
<dbReference type="EMBL" id="CP081201">
    <property type="protein sequence ID" value="UXZ99030.1"/>
    <property type="molecule type" value="Genomic_DNA"/>
</dbReference>
<gene>
    <name evidence="3" type="ORF">K3169_14740</name>
</gene>